<dbReference type="InterPro" id="IPR036890">
    <property type="entry name" value="HATPase_C_sf"/>
</dbReference>
<dbReference type="InterPro" id="IPR011110">
    <property type="entry name" value="Reg_prop"/>
</dbReference>
<dbReference type="Pfam" id="PF06580">
    <property type="entry name" value="His_kinase"/>
    <property type="match status" value="1"/>
</dbReference>
<organism evidence="3 4">
    <name type="scientific">Nemorincola caseinilytica</name>
    <dbReference type="NCBI Taxonomy" id="2054315"/>
    <lineage>
        <taxon>Bacteria</taxon>
        <taxon>Pseudomonadati</taxon>
        <taxon>Bacteroidota</taxon>
        <taxon>Chitinophagia</taxon>
        <taxon>Chitinophagales</taxon>
        <taxon>Chitinophagaceae</taxon>
        <taxon>Nemorincola</taxon>
    </lineage>
</organism>
<reference evidence="4" key="1">
    <citation type="journal article" date="2019" name="Int. J. Syst. Evol. Microbiol.">
        <title>The Global Catalogue of Microorganisms (GCM) 10K type strain sequencing project: providing services to taxonomists for standard genome sequencing and annotation.</title>
        <authorList>
            <consortium name="The Broad Institute Genomics Platform"/>
            <consortium name="The Broad Institute Genome Sequencing Center for Infectious Disease"/>
            <person name="Wu L."/>
            <person name="Ma J."/>
        </authorList>
    </citation>
    <scope>NUCLEOTIDE SEQUENCE [LARGE SCALE GENOMIC DNA]</scope>
    <source>
        <strain evidence="4">JCM 32105</strain>
    </source>
</reference>
<accession>A0ABP8N6N8</accession>
<dbReference type="Gene3D" id="2.130.10.10">
    <property type="entry name" value="YVTN repeat-like/Quinoprotein amine dehydrogenase"/>
    <property type="match status" value="1"/>
</dbReference>
<name>A0ABP8N6N8_9BACT</name>
<evidence type="ECO:0000259" key="2">
    <source>
        <dbReference type="Pfam" id="PF06580"/>
    </source>
</evidence>
<feature type="transmembrane region" description="Helical" evidence="1">
    <location>
        <begin position="799"/>
        <end position="820"/>
    </location>
</feature>
<dbReference type="Gene3D" id="3.30.565.10">
    <property type="entry name" value="Histidine kinase-like ATPase, C-terminal domain"/>
    <property type="match status" value="1"/>
</dbReference>
<keyword evidence="1" id="KW-0472">Membrane</keyword>
<keyword evidence="1" id="KW-0812">Transmembrane</keyword>
<protein>
    <recommendedName>
        <fullName evidence="2">Signal transduction histidine kinase internal region domain-containing protein</fullName>
    </recommendedName>
</protein>
<dbReference type="SUPFAM" id="SSF55874">
    <property type="entry name" value="ATPase domain of HSP90 chaperone/DNA topoisomerase II/histidine kinase"/>
    <property type="match status" value="1"/>
</dbReference>
<evidence type="ECO:0000313" key="3">
    <source>
        <dbReference type="EMBL" id="GAA4460777.1"/>
    </source>
</evidence>
<evidence type="ECO:0000313" key="4">
    <source>
        <dbReference type="Proteomes" id="UP001500067"/>
    </source>
</evidence>
<dbReference type="SUPFAM" id="SSF63829">
    <property type="entry name" value="Calcium-dependent phosphotriesterase"/>
    <property type="match status" value="1"/>
</dbReference>
<evidence type="ECO:0000256" key="1">
    <source>
        <dbReference type="SAM" id="Phobius"/>
    </source>
</evidence>
<gene>
    <name evidence="3" type="ORF">GCM10023093_04090</name>
</gene>
<dbReference type="InterPro" id="IPR010559">
    <property type="entry name" value="Sig_transdc_His_kin_internal"/>
</dbReference>
<dbReference type="InterPro" id="IPR015943">
    <property type="entry name" value="WD40/YVTN_repeat-like_dom_sf"/>
</dbReference>
<proteinExistence type="predicted"/>
<keyword evidence="4" id="KW-1185">Reference proteome</keyword>
<keyword evidence="1" id="KW-1133">Transmembrane helix</keyword>
<feature type="transmembrane region" description="Helical" evidence="1">
    <location>
        <begin position="758"/>
        <end position="778"/>
    </location>
</feature>
<dbReference type="PANTHER" id="PTHR34220:SF7">
    <property type="entry name" value="SENSOR HISTIDINE KINASE YPDA"/>
    <property type="match status" value="1"/>
</dbReference>
<dbReference type="InterPro" id="IPR050640">
    <property type="entry name" value="Bact_2-comp_sensor_kinase"/>
</dbReference>
<feature type="domain" description="Signal transduction histidine kinase internal region" evidence="2">
    <location>
        <begin position="795"/>
        <end position="875"/>
    </location>
</feature>
<dbReference type="PANTHER" id="PTHR34220">
    <property type="entry name" value="SENSOR HISTIDINE KINASE YPDA"/>
    <property type="match status" value="1"/>
</dbReference>
<dbReference type="Pfam" id="PF07494">
    <property type="entry name" value="Reg_prop"/>
    <property type="match status" value="1"/>
</dbReference>
<dbReference type="Proteomes" id="UP001500067">
    <property type="component" value="Unassembled WGS sequence"/>
</dbReference>
<dbReference type="EMBL" id="BAABFA010000004">
    <property type="protein sequence ID" value="GAA4460777.1"/>
    <property type="molecule type" value="Genomic_DNA"/>
</dbReference>
<comment type="caution">
    <text evidence="3">The sequence shown here is derived from an EMBL/GenBank/DDBJ whole genome shotgun (WGS) entry which is preliminary data.</text>
</comment>
<sequence>MLCIGTHAQDISSFNLNSRNGLPSDHIYSMTVDRSGYLWICTDRGVVKYNGYECKQFSMATGLPSEDVWGLTEDLTGKLWLSFSSDEIGFIYNDKYTKAITPGMKGPIFPHHVSRYDSGIIFCNPFYNDKRHETIFMNRNDTMYSYPITHIPFRKPKDSFPPIPTISINFDKKIYVMLWDSIYALEGMENILKGHPEKITARTIHLKPVRMLEMAGKYLMFPMKGHLVNHSTGGISDDLELYSIGKGTFSKVSLSKLGIDEPIEYAGYNNSRPDHQNTLQVYTRHHVAKFEITDTGITGSSVFDIRRLTSKRVDKDRVTAYSEGTIWDTCLSTNASGVFMLGSASRYKPLPLELDGFKVAGTINDKDAVWWNGATRILLIIRDGRIMHRHYIPVTTQITDILSVNKDTILLAGSENLYLYGKDMISAPQGDYYYLKNIKAIERGKDSTTLCITRVGAYDPDLQKGKEGWQKVFIDVDRYDNIVYDNMRNLMWAYNHKKILLYNRKTTSFLYNTDIPGLKGKIEKICIDARHGNVFIKSMDMILNYDPGTRRSARIFPNLNTRKVGIDICKNTLVVYGEFGVMFALITGKGTLSEPIIYHNTKKTFYKKHWDHSITAGKMILQTDNGPFQITIPDEGEFAHVEKGAYAPRHKLLMTYGNTTRHLRHNDTLGMTQNDRTLHLDIVNPMGNGNVTYWYKLPDDSLWRSTAEGEMTMPDRYTPDNYYELCMYYADDAWKGNVVKMHVYIVPHWWQTKTMRTMIWVSVILLAISVIVLSIVITRRMVLRATQKKQLQMEMELKAIYAQINPHFIFNTLTSALLLVSKNKMDEAYTHISKFSKLLRSYLRSSRNKYILLTDEIDNLRNYTELQQTRFKDRFACDIIVDAELEHTNMKIPSLLIQPFVENAINHGMLHSAVIGHLTIEFRNVAEKNMIQCIVTDNGIGREQARENKMNSTTTLDSYGNLLIKDLVSIFNKYEDMKIEIAYEDKRPPETGTAVIISITNPPRE</sequence>